<evidence type="ECO:0000313" key="2">
    <source>
        <dbReference type="Proteomes" id="UP001148838"/>
    </source>
</evidence>
<comment type="caution">
    <text evidence="1">The sequence shown here is derived from an EMBL/GenBank/DDBJ whole genome shotgun (WGS) entry which is preliminary data.</text>
</comment>
<proteinExistence type="predicted"/>
<sequence>MSTARTSPGNWRVGGRPVGLINNASALRPRRETTSCISFVETDASPQTSELCMSPTPPKCDIRREEKPARPESLTLQNCDYYIRTTVRAGVVASWQCSSFGEPASITGDGWGDACAENEMFSRFLQHYVLEQCFQSEIPKTYSLGLQIFWIGNFFFPQ</sequence>
<gene>
    <name evidence="1" type="ORF">ANN_20252</name>
</gene>
<protein>
    <submittedName>
        <fullName evidence="1">Uncharacterized protein</fullName>
    </submittedName>
</protein>
<evidence type="ECO:0000313" key="1">
    <source>
        <dbReference type="EMBL" id="KAJ4431653.1"/>
    </source>
</evidence>
<accession>A0ABQ8SC56</accession>
<keyword evidence="2" id="KW-1185">Reference proteome</keyword>
<reference evidence="1 2" key="1">
    <citation type="journal article" date="2022" name="Allergy">
        <title>Genome assembly and annotation of Periplaneta americana reveal a comprehensive cockroach allergen profile.</title>
        <authorList>
            <person name="Wang L."/>
            <person name="Xiong Q."/>
            <person name="Saelim N."/>
            <person name="Wang L."/>
            <person name="Nong W."/>
            <person name="Wan A.T."/>
            <person name="Shi M."/>
            <person name="Liu X."/>
            <person name="Cao Q."/>
            <person name="Hui J.H.L."/>
            <person name="Sookrung N."/>
            <person name="Leung T.F."/>
            <person name="Tungtrongchitr A."/>
            <person name="Tsui S.K.W."/>
        </authorList>
    </citation>
    <scope>NUCLEOTIDE SEQUENCE [LARGE SCALE GENOMIC DNA]</scope>
    <source>
        <strain evidence="1">PWHHKU_190912</strain>
    </source>
</reference>
<organism evidence="1 2">
    <name type="scientific">Periplaneta americana</name>
    <name type="common">American cockroach</name>
    <name type="synonym">Blatta americana</name>
    <dbReference type="NCBI Taxonomy" id="6978"/>
    <lineage>
        <taxon>Eukaryota</taxon>
        <taxon>Metazoa</taxon>
        <taxon>Ecdysozoa</taxon>
        <taxon>Arthropoda</taxon>
        <taxon>Hexapoda</taxon>
        <taxon>Insecta</taxon>
        <taxon>Pterygota</taxon>
        <taxon>Neoptera</taxon>
        <taxon>Polyneoptera</taxon>
        <taxon>Dictyoptera</taxon>
        <taxon>Blattodea</taxon>
        <taxon>Blattoidea</taxon>
        <taxon>Blattidae</taxon>
        <taxon>Blattinae</taxon>
        <taxon>Periplaneta</taxon>
    </lineage>
</organism>
<dbReference type="EMBL" id="JAJSOF020000031">
    <property type="protein sequence ID" value="KAJ4431653.1"/>
    <property type="molecule type" value="Genomic_DNA"/>
</dbReference>
<name>A0ABQ8SC56_PERAM</name>
<dbReference type="Proteomes" id="UP001148838">
    <property type="component" value="Unassembled WGS sequence"/>
</dbReference>